<evidence type="ECO:0000256" key="10">
    <source>
        <dbReference type="ARBA" id="ARBA00047682"/>
    </source>
</evidence>
<keyword evidence="5" id="KW-1000">Mitochondrion outer membrane</keyword>
<comment type="cofactor">
    <cofactor evidence="1 11 12">
        <name>FAD</name>
        <dbReference type="ChEBI" id="CHEBI:57692"/>
    </cofactor>
</comment>
<feature type="binding site" evidence="11">
    <location>
        <position position="114"/>
    </location>
    <ligand>
        <name>FAD</name>
        <dbReference type="ChEBI" id="CHEBI:57692"/>
    </ligand>
</feature>
<keyword evidence="16" id="KW-1185">Reference proteome</keyword>
<evidence type="ECO:0000256" key="8">
    <source>
        <dbReference type="ARBA" id="ARBA00023027"/>
    </source>
</evidence>
<organism evidence="15 16">
    <name type="scientific">Smittium mucronatum</name>
    <dbReference type="NCBI Taxonomy" id="133383"/>
    <lineage>
        <taxon>Eukaryota</taxon>
        <taxon>Fungi</taxon>
        <taxon>Fungi incertae sedis</taxon>
        <taxon>Zoopagomycota</taxon>
        <taxon>Kickxellomycotina</taxon>
        <taxon>Harpellomycetes</taxon>
        <taxon>Harpellales</taxon>
        <taxon>Legeriomycetaceae</taxon>
        <taxon>Smittium</taxon>
    </lineage>
</organism>
<dbReference type="EMBL" id="LSSL01004273">
    <property type="protein sequence ID" value="OLY79584.1"/>
    <property type="molecule type" value="Genomic_DNA"/>
</dbReference>
<evidence type="ECO:0000256" key="13">
    <source>
        <dbReference type="SAM" id="Phobius"/>
    </source>
</evidence>
<feature type="binding site" evidence="11">
    <location>
        <position position="115"/>
    </location>
    <ligand>
        <name>FAD</name>
        <dbReference type="ChEBI" id="CHEBI:57692"/>
    </ligand>
</feature>
<evidence type="ECO:0000256" key="3">
    <source>
        <dbReference type="ARBA" id="ARBA00006105"/>
    </source>
</evidence>
<evidence type="ECO:0000256" key="6">
    <source>
        <dbReference type="ARBA" id="ARBA00022827"/>
    </source>
</evidence>
<feature type="transmembrane region" description="Helical" evidence="13">
    <location>
        <begin position="15"/>
        <end position="33"/>
    </location>
</feature>
<dbReference type="FunFam" id="2.40.30.10:FF:000032">
    <property type="entry name" value="NADH-cytochrome b5 reductase"/>
    <property type="match status" value="1"/>
</dbReference>
<dbReference type="SUPFAM" id="SSF63380">
    <property type="entry name" value="Riboflavin synthase domain-like"/>
    <property type="match status" value="1"/>
</dbReference>
<evidence type="ECO:0000256" key="12">
    <source>
        <dbReference type="RuleBase" id="RU361226"/>
    </source>
</evidence>
<evidence type="ECO:0000256" key="1">
    <source>
        <dbReference type="ARBA" id="ARBA00001974"/>
    </source>
</evidence>
<proteinExistence type="inferred from homology"/>
<dbReference type="AlphaFoldDB" id="A0A1R0GRS0"/>
<reference evidence="15 16" key="1">
    <citation type="journal article" date="2016" name="Mol. Biol. Evol.">
        <title>Genome-Wide Survey of Gut Fungi (Harpellales) Reveals the First Horizontally Transferred Ubiquitin Gene from a Mosquito Host.</title>
        <authorList>
            <person name="Wang Y."/>
            <person name="White M.M."/>
            <person name="Kvist S."/>
            <person name="Moncalvo J.M."/>
        </authorList>
    </citation>
    <scope>NUCLEOTIDE SEQUENCE [LARGE SCALE GENOMIC DNA]</scope>
    <source>
        <strain evidence="15 16">ALG-7-W6</strain>
    </source>
</reference>
<dbReference type="CDD" id="cd06183">
    <property type="entry name" value="cyt_b5_reduct_like"/>
    <property type="match status" value="1"/>
</dbReference>
<dbReference type="PANTHER" id="PTHR19370">
    <property type="entry name" value="NADH-CYTOCHROME B5 REDUCTASE"/>
    <property type="match status" value="1"/>
</dbReference>
<dbReference type="OrthoDB" id="432685at2759"/>
<keyword evidence="4 11" id="KW-0285">Flavoprotein</keyword>
<comment type="catalytic activity">
    <reaction evidence="10 12">
        <text>2 Fe(III)-[cytochrome b5] + NADH = 2 Fe(II)-[cytochrome b5] + NAD(+) + H(+)</text>
        <dbReference type="Rhea" id="RHEA:46680"/>
        <dbReference type="Rhea" id="RHEA-COMP:10438"/>
        <dbReference type="Rhea" id="RHEA-COMP:10439"/>
        <dbReference type="ChEBI" id="CHEBI:15378"/>
        <dbReference type="ChEBI" id="CHEBI:29033"/>
        <dbReference type="ChEBI" id="CHEBI:29034"/>
        <dbReference type="ChEBI" id="CHEBI:57540"/>
        <dbReference type="ChEBI" id="CHEBI:57945"/>
        <dbReference type="EC" id="1.6.2.2"/>
    </reaction>
</comment>
<dbReference type="Gene3D" id="3.40.50.80">
    <property type="entry name" value="Nucleotide-binding domain of ferredoxin-NADP reductase (FNR) module"/>
    <property type="match status" value="1"/>
</dbReference>
<dbReference type="GO" id="GO:0090524">
    <property type="term" value="F:cytochrome-b5 reductase activity, acting on NADH"/>
    <property type="evidence" value="ECO:0007669"/>
    <property type="project" value="UniProtKB-EC"/>
</dbReference>
<dbReference type="InterPro" id="IPR001433">
    <property type="entry name" value="OxRdtase_FAD/NAD-bd"/>
</dbReference>
<dbReference type="InterPro" id="IPR001834">
    <property type="entry name" value="CBR-like"/>
</dbReference>
<dbReference type="InterPro" id="IPR001709">
    <property type="entry name" value="Flavoprot_Pyr_Nucl_cyt_Rdtase"/>
</dbReference>
<feature type="binding site" evidence="11">
    <location>
        <position position="139"/>
    </location>
    <ligand>
        <name>FAD</name>
        <dbReference type="ChEBI" id="CHEBI:57692"/>
    </ligand>
</feature>
<evidence type="ECO:0000256" key="11">
    <source>
        <dbReference type="PIRSR" id="PIRSR601834-1"/>
    </source>
</evidence>
<evidence type="ECO:0000256" key="9">
    <source>
        <dbReference type="ARBA" id="ARBA00023128"/>
    </source>
</evidence>
<dbReference type="InterPro" id="IPR017938">
    <property type="entry name" value="Riboflavin_synthase-like_b-brl"/>
</dbReference>
<dbReference type="STRING" id="133383.A0A1R0GRS0"/>
<evidence type="ECO:0000256" key="2">
    <source>
        <dbReference type="ARBA" id="ARBA00004572"/>
    </source>
</evidence>
<feature type="binding site" evidence="11">
    <location>
        <position position="132"/>
    </location>
    <ligand>
        <name>FAD</name>
        <dbReference type="ChEBI" id="CHEBI:57692"/>
    </ligand>
</feature>
<evidence type="ECO:0000259" key="14">
    <source>
        <dbReference type="PROSITE" id="PS51384"/>
    </source>
</evidence>
<feature type="binding site" evidence="11">
    <location>
        <position position="113"/>
    </location>
    <ligand>
        <name>FAD</name>
        <dbReference type="ChEBI" id="CHEBI:57692"/>
    </ligand>
</feature>
<name>A0A1R0GRS0_9FUNG</name>
<dbReference type="EC" id="1.6.2.2" evidence="12"/>
<keyword evidence="13" id="KW-0472">Membrane</keyword>
<keyword evidence="7 12" id="KW-0560">Oxidoreductase</keyword>
<sequence>MYSSGAPAPSKKGGLLWAAAVTGGVLVGGYMYSSQKKDSVEVSPVQKSTSAPPSALNPNEFVPFKLAEIQEVSHNTSIYRFSLKPDQVSGMTVASCLLTMKPAQNEGEKPVVRPYTPTSPENAKGYMDLIIKRYPDGVMSNYVDSLKVGDDLLIKGPIVKYQYTPNMKKEIGMIAGGTGITPMLQVISKIAENPEDKTKVSLLFANVTEDDILLRNKLDQLQKDHPDQIKISYTLDKPPKNWSGESGFVTPEMAKKYMPDPSLGDDTVVFVCGPPGMMAAVSGKKTGPTTQGELSGALKKLGFTESNVFKF</sequence>
<dbReference type="PRINTS" id="PR00406">
    <property type="entry name" value="CYTB5RDTASE"/>
</dbReference>
<dbReference type="Pfam" id="PF00175">
    <property type="entry name" value="NAD_binding_1"/>
    <property type="match status" value="1"/>
</dbReference>
<evidence type="ECO:0000313" key="16">
    <source>
        <dbReference type="Proteomes" id="UP000187455"/>
    </source>
</evidence>
<dbReference type="FunFam" id="3.40.50.80:FF:000009">
    <property type="entry name" value="NADH-cytochrome b5 reductase"/>
    <property type="match status" value="1"/>
</dbReference>
<gene>
    <name evidence="15" type="ORF">AYI68_g6342</name>
</gene>
<keyword evidence="13" id="KW-0812">Transmembrane</keyword>
<evidence type="ECO:0000313" key="15">
    <source>
        <dbReference type="EMBL" id="OLY79584.1"/>
    </source>
</evidence>
<protein>
    <recommendedName>
        <fullName evidence="12">NADH-cytochrome b5 reductase</fullName>
        <ecNumber evidence="12">1.6.2.2</ecNumber>
    </recommendedName>
</protein>
<evidence type="ECO:0000256" key="7">
    <source>
        <dbReference type="ARBA" id="ARBA00023002"/>
    </source>
</evidence>
<dbReference type="PROSITE" id="PS51384">
    <property type="entry name" value="FAD_FR"/>
    <property type="match status" value="1"/>
</dbReference>
<dbReference type="PRINTS" id="PR00371">
    <property type="entry name" value="FPNCR"/>
</dbReference>
<comment type="subcellular location">
    <subcellularLocation>
        <location evidence="2">Mitochondrion outer membrane</location>
        <topology evidence="2">Single-pass membrane protein</topology>
    </subcellularLocation>
</comment>
<dbReference type="GO" id="GO:0005741">
    <property type="term" value="C:mitochondrial outer membrane"/>
    <property type="evidence" value="ECO:0007669"/>
    <property type="project" value="UniProtKB-SubCell"/>
</dbReference>
<dbReference type="SUPFAM" id="SSF52343">
    <property type="entry name" value="Ferredoxin reductase-like, C-terminal NADP-linked domain"/>
    <property type="match status" value="1"/>
</dbReference>
<dbReference type="Proteomes" id="UP000187455">
    <property type="component" value="Unassembled WGS sequence"/>
</dbReference>
<dbReference type="InterPro" id="IPR008333">
    <property type="entry name" value="Cbr1-like_FAD-bd_dom"/>
</dbReference>
<feature type="binding site" evidence="11">
    <location>
        <position position="140"/>
    </location>
    <ligand>
        <name>FAD</name>
        <dbReference type="ChEBI" id="CHEBI:57692"/>
    </ligand>
</feature>
<dbReference type="InterPro" id="IPR039261">
    <property type="entry name" value="FNR_nucleotide-bd"/>
</dbReference>
<comment type="caution">
    <text evidence="15">The sequence shown here is derived from an EMBL/GenBank/DDBJ whole genome shotgun (WGS) entry which is preliminary data.</text>
</comment>
<feature type="binding site" evidence="11">
    <location>
        <position position="130"/>
    </location>
    <ligand>
        <name>FAD</name>
        <dbReference type="ChEBI" id="CHEBI:57692"/>
    </ligand>
</feature>
<evidence type="ECO:0000256" key="5">
    <source>
        <dbReference type="ARBA" id="ARBA00022787"/>
    </source>
</evidence>
<keyword evidence="8 12" id="KW-0520">NAD</keyword>
<keyword evidence="9" id="KW-0496">Mitochondrion</keyword>
<accession>A0A1R0GRS0</accession>
<feature type="binding site" evidence="11">
    <location>
        <position position="181"/>
    </location>
    <ligand>
        <name>FAD</name>
        <dbReference type="ChEBI" id="CHEBI:57692"/>
    </ligand>
</feature>
<dbReference type="InterPro" id="IPR017927">
    <property type="entry name" value="FAD-bd_FR_type"/>
</dbReference>
<comment type="similarity">
    <text evidence="3 12">Belongs to the flavoprotein pyridine nucleotide cytochrome reductase family.</text>
</comment>
<dbReference type="Pfam" id="PF00970">
    <property type="entry name" value="FAD_binding_6"/>
    <property type="match status" value="1"/>
</dbReference>
<dbReference type="Gene3D" id="2.40.30.10">
    <property type="entry name" value="Translation factors"/>
    <property type="match status" value="1"/>
</dbReference>
<dbReference type="PANTHER" id="PTHR19370:SF171">
    <property type="entry name" value="NADH-CYTOCHROME B5 REDUCTASE 2"/>
    <property type="match status" value="1"/>
</dbReference>
<keyword evidence="13" id="KW-1133">Transmembrane helix</keyword>
<feature type="domain" description="FAD-binding FR-type" evidence="14">
    <location>
        <begin position="59"/>
        <end position="164"/>
    </location>
</feature>
<evidence type="ECO:0000256" key="4">
    <source>
        <dbReference type="ARBA" id="ARBA00022630"/>
    </source>
</evidence>
<keyword evidence="6 11" id="KW-0274">FAD</keyword>